<dbReference type="EMBL" id="MU155303">
    <property type="protein sequence ID" value="KAF9476202.1"/>
    <property type="molecule type" value="Genomic_DNA"/>
</dbReference>
<organism evidence="1 2">
    <name type="scientific">Pholiota conissans</name>
    <dbReference type="NCBI Taxonomy" id="109636"/>
    <lineage>
        <taxon>Eukaryota</taxon>
        <taxon>Fungi</taxon>
        <taxon>Dikarya</taxon>
        <taxon>Basidiomycota</taxon>
        <taxon>Agaricomycotina</taxon>
        <taxon>Agaricomycetes</taxon>
        <taxon>Agaricomycetidae</taxon>
        <taxon>Agaricales</taxon>
        <taxon>Agaricineae</taxon>
        <taxon>Strophariaceae</taxon>
        <taxon>Pholiota</taxon>
    </lineage>
</organism>
<gene>
    <name evidence="1" type="ORF">BDN70DRAFT_863655</name>
</gene>
<comment type="caution">
    <text evidence="1">The sequence shown here is derived from an EMBL/GenBank/DDBJ whole genome shotgun (WGS) entry which is preliminary data.</text>
</comment>
<sequence>MDLTLEAYRNIVKNVGSRSDIATLCGVSKGFRYIAERALYNTLFMRNDDETLLLCHTLINSLRLAEYVDALTISFSEDDSTEDSNSTDEGAYEPIQMNWLLVAQALKNTTRLRYLNVHISASEKAYSWIVDEATFQLRKFHCEFDWDHHLVAFLDRQTELEDLFIADYRDDEPDTDTHTPPPLTLAANSIPKLSILECTFSEAAMAIVPGRPVTHLKTCFSHDELSAKREEMYTLLSRIVLSTRPLRSLDIGDSLYTETFSTELLASIANTRSLIAELKHLGTLVLPIDGRERLQFYGLLMRFPSIQSVEFEVTEWDPPPSSPAALRALGGELRLYSPSVVRIIFVQDFERSVVAAVDGICRVDPEISTDLLWRER</sequence>
<accession>A0A9P5YV41</accession>
<proteinExistence type="predicted"/>
<dbReference type="AlphaFoldDB" id="A0A9P5YV41"/>
<protein>
    <submittedName>
        <fullName evidence="1">Uncharacterized protein</fullName>
    </submittedName>
</protein>
<dbReference type="OrthoDB" id="3188866at2759"/>
<name>A0A9P5YV41_9AGAR</name>
<reference evidence="1" key="1">
    <citation type="submission" date="2020-11" db="EMBL/GenBank/DDBJ databases">
        <authorList>
            <consortium name="DOE Joint Genome Institute"/>
            <person name="Ahrendt S."/>
            <person name="Riley R."/>
            <person name="Andreopoulos W."/>
            <person name="Labutti K."/>
            <person name="Pangilinan J."/>
            <person name="Ruiz-Duenas F.J."/>
            <person name="Barrasa J.M."/>
            <person name="Sanchez-Garcia M."/>
            <person name="Camarero S."/>
            <person name="Miyauchi S."/>
            <person name="Serrano A."/>
            <person name="Linde D."/>
            <person name="Babiker R."/>
            <person name="Drula E."/>
            <person name="Ayuso-Fernandez I."/>
            <person name="Pacheco R."/>
            <person name="Padilla G."/>
            <person name="Ferreira P."/>
            <person name="Barriuso J."/>
            <person name="Kellner H."/>
            <person name="Castanera R."/>
            <person name="Alfaro M."/>
            <person name="Ramirez L."/>
            <person name="Pisabarro A.G."/>
            <person name="Kuo A."/>
            <person name="Tritt A."/>
            <person name="Lipzen A."/>
            <person name="He G."/>
            <person name="Yan M."/>
            <person name="Ng V."/>
            <person name="Cullen D."/>
            <person name="Martin F."/>
            <person name="Rosso M.-N."/>
            <person name="Henrissat B."/>
            <person name="Hibbett D."/>
            <person name="Martinez A.T."/>
            <person name="Grigoriev I.V."/>
        </authorList>
    </citation>
    <scope>NUCLEOTIDE SEQUENCE</scope>
    <source>
        <strain evidence="1">CIRM-BRFM 674</strain>
    </source>
</reference>
<evidence type="ECO:0000313" key="1">
    <source>
        <dbReference type="EMBL" id="KAF9476202.1"/>
    </source>
</evidence>
<dbReference type="Proteomes" id="UP000807469">
    <property type="component" value="Unassembled WGS sequence"/>
</dbReference>
<keyword evidence="2" id="KW-1185">Reference proteome</keyword>
<evidence type="ECO:0000313" key="2">
    <source>
        <dbReference type="Proteomes" id="UP000807469"/>
    </source>
</evidence>